<dbReference type="InterPro" id="IPR045335">
    <property type="entry name" value="FtsQ_C_sf"/>
</dbReference>
<dbReference type="InterPro" id="IPR013685">
    <property type="entry name" value="POTRA_FtsQ_type"/>
</dbReference>
<dbReference type="HAMAP" id="MF_00911">
    <property type="entry name" value="FtsQ_subfam"/>
    <property type="match status" value="1"/>
</dbReference>
<keyword evidence="8 9" id="KW-0131">Cell cycle</keyword>
<name>A0ABX0U155_9SPHN</name>
<feature type="region of interest" description="Disordered" evidence="10">
    <location>
        <begin position="1"/>
        <end position="31"/>
    </location>
</feature>
<keyword evidence="5 9" id="KW-0812">Transmembrane</keyword>
<dbReference type="InterPro" id="IPR005548">
    <property type="entry name" value="Cell_div_FtsQ/DivIB_C"/>
</dbReference>
<comment type="function">
    <text evidence="9">Essential cell division protein.</text>
</comment>
<evidence type="ECO:0000256" key="1">
    <source>
        <dbReference type="ARBA" id="ARBA00004370"/>
    </source>
</evidence>
<evidence type="ECO:0000256" key="8">
    <source>
        <dbReference type="ARBA" id="ARBA00023306"/>
    </source>
</evidence>
<dbReference type="PANTHER" id="PTHR35851:SF1">
    <property type="entry name" value="CELL DIVISION PROTEIN FTSQ"/>
    <property type="match status" value="1"/>
</dbReference>
<evidence type="ECO:0000259" key="11">
    <source>
        <dbReference type="PROSITE" id="PS51779"/>
    </source>
</evidence>
<dbReference type="EMBL" id="JAASQP010000001">
    <property type="protein sequence ID" value="NIJ24270.1"/>
    <property type="molecule type" value="Genomic_DNA"/>
</dbReference>
<comment type="caution">
    <text evidence="12">The sequence shown here is derived from an EMBL/GenBank/DDBJ whole genome shotgun (WGS) entry which is preliminary data.</text>
</comment>
<dbReference type="GO" id="GO:0051301">
    <property type="term" value="P:cell division"/>
    <property type="evidence" value="ECO:0007669"/>
    <property type="project" value="UniProtKB-KW"/>
</dbReference>
<evidence type="ECO:0000256" key="10">
    <source>
        <dbReference type="SAM" id="MobiDB-lite"/>
    </source>
</evidence>
<evidence type="ECO:0000256" key="4">
    <source>
        <dbReference type="ARBA" id="ARBA00022618"/>
    </source>
</evidence>
<keyword evidence="6 9" id="KW-1133">Transmembrane helix</keyword>
<dbReference type="Gene3D" id="3.40.50.11690">
    <property type="entry name" value="Cell division protein FtsQ/DivIB"/>
    <property type="match status" value="1"/>
</dbReference>
<feature type="region of interest" description="Disordered" evidence="10">
    <location>
        <begin position="282"/>
        <end position="303"/>
    </location>
</feature>
<evidence type="ECO:0000256" key="6">
    <source>
        <dbReference type="ARBA" id="ARBA00022989"/>
    </source>
</evidence>
<dbReference type="Proteomes" id="UP000788153">
    <property type="component" value="Unassembled WGS sequence"/>
</dbReference>
<comment type="similarity">
    <text evidence="9">Belongs to the FtsQ/DivIB family. FtsQ subfamily.</text>
</comment>
<evidence type="ECO:0000256" key="3">
    <source>
        <dbReference type="ARBA" id="ARBA00022519"/>
    </source>
</evidence>
<dbReference type="Pfam" id="PF08478">
    <property type="entry name" value="POTRA_1"/>
    <property type="match status" value="1"/>
</dbReference>
<organism evidence="12 13">
    <name type="scientific">Sphingomonas japonica</name>
    <dbReference type="NCBI Taxonomy" id="511662"/>
    <lineage>
        <taxon>Bacteria</taxon>
        <taxon>Pseudomonadati</taxon>
        <taxon>Pseudomonadota</taxon>
        <taxon>Alphaproteobacteria</taxon>
        <taxon>Sphingomonadales</taxon>
        <taxon>Sphingomonadaceae</taxon>
        <taxon>Sphingomonas</taxon>
    </lineage>
</organism>
<evidence type="ECO:0000313" key="12">
    <source>
        <dbReference type="EMBL" id="NIJ24270.1"/>
    </source>
</evidence>
<evidence type="ECO:0000256" key="2">
    <source>
        <dbReference type="ARBA" id="ARBA00022475"/>
    </source>
</evidence>
<gene>
    <name evidence="9" type="primary">ftsQ</name>
    <name evidence="12" type="ORF">FHT01_001812</name>
</gene>
<keyword evidence="2 9" id="KW-1003">Cell membrane</keyword>
<proteinExistence type="inferred from homology"/>
<dbReference type="Pfam" id="PF03799">
    <property type="entry name" value="FtsQ_DivIB_C"/>
    <property type="match status" value="1"/>
</dbReference>
<dbReference type="InterPro" id="IPR034746">
    <property type="entry name" value="POTRA"/>
</dbReference>
<dbReference type="PANTHER" id="PTHR35851">
    <property type="entry name" value="CELL DIVISION PROTEIN FTSQ"/>
    <property type="match status" value="1"/>
</dbReference>
<dbReference type="InterPro" id="IPR026579">
    <property type="entry name" value="FtsQ"/>
</dbReference>
<evidence type="ECO:0000313" key="13">
    <source>
        <dbReference type="Proteomes" id="UP000788153"/>
    </source>
</evidence>
<dbReference type="RefSeq" id="WP_140046653.1">
    <property type="nucleotide sequence ID" value="NZ_BAAAEV010000001.1"/>
</dbReference>
<feature type="transmembrane region" description="Helical" evidence="9">
    <location>
        <begin position="48"/>
        <end position="78"/>
    </location>
</feature>
<sequence length="303" mass="33168">MTRTTTRRASARRSVKPKRKAQPKRPRPSALDHAVAALPVDEHTLRKAMAWTIVALVGLTLAIVAVASGGLTMVGVAMAEVAGKAGLRVEQIEITGLKRMERMSVYAVALDQQSRAMPLVDLDGVRERLLDYGWIADARVSRRLPDTLVVDIVERQAAAVWQHNGQLMLIDKDGVLLEPVAASAMPNLPLVIGEGANAQEPAYQTLIEAAPALKPMVRAATWLGNRRWDITFVSGEVLMLPEGTERAARALTKFAELDGRDRLLGSDYVRFDLRNPEFMAMRRRGPETRIPLGPPDSDTATGE</sequence>
<reference evidence="12 13" key="1">
    <citation type="submission" date="2020-03" db="EMBL/GenBank/DDBJ databases">
        <title>Genomic Encyclopedia of Type Strains, Phase IV (KMG-IV): sequencing the most valuable type-strain genomes for metagenomic binning, comparative biology and taxonomic classification.</title>
        <authorList>
            <person name="Goeker M."/>
        </authorList>
    </citation>
    <scope>NUCLEOTIDE SEQUENCE [LARGE SCALE GENOMIC DNA]</scope>
    <source>
        <strain evidence="12 13">DSM 22753</strain>
    </source>
</reference>
<feature type="domain" description="POTRA" evidence="11">
    <location>
        <begin position="87"/>
        <end position="155"/>
    </location>
</feature>
<feature type="compositionally biased region" description="Basic residues" evidence="10">
    <location>
        <begin position="1"/>
        <end position="27"/>
    </location>
</feature>
<keyword evidence="3 9" id="KW-0997">Cell inner membrane</keyword>
<evidence type="ECO:0000256" key="5">
    <source>
        <dbReference type="ARBA" id="ARBA00022692"/>
    </source>
</evidence>
<dbReference type="PROSITE" id="PS51779">
    <property type="entry name" value="POTRA"/>
    <property type="match status" value="1"/>
</dbReference>
<evidence type="ECO:0000256" key="9">
    <source>
        <dbReference type="HAMAP-Rule" id="MF_00911"/>
    </source>
</evidence>
<keyword evidence="13" id="KW-1185">Reference proteome</keyword>
<keyword evidence="4 9" id="KW-0132">Cell division</keyword>
<protein>
    <recommendedName>
        <fullName evidence="9">Cell division protein FtsQ</fullName>
    </recommendedName>
</protein>
<dbReference type="Gene3D" id="3.10.20.310">
    <property type="entry name" value="membrane protein fhac"/>
    <property type="match status" value="1"/>
</dbReference>
<keyword evidence="7 9" id="KW-0472">Membrane</keyword>
<comment type="subcellular location">
    <subcellularLocation>
        <location evidence="9">Cell inner membrane</location>
        <topology evidence="9">Single-pass type II membrane protein</topology>
    </subcellularLocation>
    <subcellularLocation>
        <location evidence="1">Membrane</location>
    </subcellularLocation>
    <text evidence="9">Localizes to the division septum.</text>
</comment>
<evidence type="ECO:0000256" key="7">
    <source>
        <dbReference type="ARBA" id="ARBA00023136"/>
    </source>
</evidence>
<accession>A0ABX0U155</accession>